<dbReference type="PANTHER" id="PTHR18901">
    <property type="entry name" value="2-DEOXYGLUCOSE-6-PHOSPHATE PHOSPHATASE 2"/>
    <property type="match status" value="1"/>
</dbReference>
<dbReference type="PANTHER" id="PTHR18901:SF38">
    <property type="entry name" value="PSEUDOURIDINE-5'-PHOSPHATASE"/>
    <property type="match status" value="1"/>
</dbReference>
<dbReference type="SFLD" id="SFLDS00003">
    <property type="entry name" value="Haloacid_Dehalogenase"/>
    <property type="match status" value="1"/>
</dbReference>
<comment type="caution">
    <text evidence="1">The sequence shown here is derived from an EMBL/GenBank/DDBJ whole genome shotgun (WGS) entry which is preliminary data.</text>
</comment>
<name>A0AAN9YB16_9HEMI</name>
<dbReference type="EMBL" id="JBBCAQ010000004">
    <property type="protein sequence ID" value="KAK7604190.1"/>
    <property type="molecule type" value="Genomic_DNA"/>
</dbReference>
<proteinExistence type="predicted"/>
<dbReference type="Proteomes" id="UP001367676">
    <property type="component" value="Unassembled WGS sequence"/>
</dbReference>
<evidence type="ECO:0008006" key="3">
    <source>
        <dbReference type="Google" id="ProtNLM"/>
    </source>
</evidence>
<dbReference type="FunFam" id="3.40.50.1000:FF:000055">
    <property type="entry name" value="Haloacid dehalogenase-like hydrolase family protein"/>
    <property type="match status" value="1"/>
</dbReference>
<keyword evidence="2" id="KW-1185">Reference proteome</keyword>
<dbReference type="AlphaFoldDB" id="A0AAN9YB16"/>
<organism evidence="1 2">
    <name type="scientific">Parthenolecanium corni</name>
    <dbReference type="NCBI Taxonomy" id="536013"/>
    <lineage>
        <taxon>Eukaryota</taxon>
        <taxon>Metazoa</taxon>
        <taxon>Ecdysozoa</taxon>
        <taxon>Arthropoda</taxon>
        <taxon>Hexapoda</taxon>
        <taxon>Insecta</taxon>
        <taxon>Pterygota</taxon>
        <taxon>Neoptera</taxon>
        <taxon>Paraneoptera</taxon>
        <taxon>Hemiptera</taxon>
        <taxon>Sternorrhyncha</taxon>
        <taxon>Coccoidea</taxon>
        <taxon>Coccidae</taxon>
        <taxon>Parthenolecanium</taxon>
    </lineage>
</organism>
<dbReference type="InterPro" id="IPR006439">
    <property type="entry name" value="HAD-SF_hydro_IA"/>
</dbReference>
<dbReference type="InterPro" id="IPR036412">
    <property type="entry name" value="HAD-like_sf"/>
</dbReference>
<reference evidence="1 2" key="1">
    <citation type="submission" date="2024-03" db="EMBL/GenBank/DDBJ databases">
        <title>Adaptation during the transition from Ophiocordyceps entomopathogen to insect associate is accompanied by gene loss and intensified selection.</title>
        <authorList>
            <person name="Ward C.M."/>
            <person name="Onetto C.A."/>
            <person name="Borneman A.R."/>
        </authorList>
    </citation>
    <scope>NUCLEOTIDE SEQUENCE [LARGE SCALE GENOMIC DNA]</scope>
    <source>
        <strain evidence="1">AWRI1</strain>
        <tissue evidence="1">Single Adult Female</tissue>
    </source>
</reference>
<accession>A0AAN9YB16</accession>
<dbReference type="InterPro" id="IPR023214">
    <property type="entry name" value="HAD_sf"/>
</dbReference>
<dbReference type="NCBIfam" id="TIGR01509">
    <property type="entry name" value="HAD-SF-IA-v3"/>
    <property type="match status" value="1"/>
</dbReference>
<dbReference type="SUPFAM" id="SSF56784">
    <property type="entry name" value="HAD-like"/>
    <property type="match status" value="1"/>
</dbReference>
<dbReference type="Pfam" id="PF13419">
    <property type="entry name" value="HAD_2"/>
    <property type="match status" value="1"/>
</dbReference>
<dbReference type="InterPro" id="IPR041492">
    <property type="entry name" value="HAD_2"/>
</dbReference>
<dbReference type="GO" id="GO:0016791">
    <property type="term" value="F:phosphatase activity"/>
    <property type="evidence" value="ECO:0007669"/>
    <property type="project" value="TreeGrafter"/>
</dbReference>
<evidence type="ECO:0000313" key="2">
    <source>
        <dbReference type="Proteomes" id="UP001367676"/>
    </source>
</evidence>
<sequence>MLILRTFTRFYSSVCHFKPVSHVIFDIDGLLLRTEDIYYKADATMVAKYGKEYTWDLRMRVLGCTEQMSVHKIVSELKLPISEERYRAEVKELLRKMLPEATLMPGAEKLIRHLSASKVPIAVATSSGMESVELKTTNHKELFKLFHHIVAASSDSTIKQGKPAPDVFLACASRFADKPDPAECLVFEDAPNGVTAAVNAKMQVVLVPEDYVPEEDRKRATLVVESLLEFRPELFGLPAFTI</sequence>
<dbReference type="SFLD" id="SFLDG01129">
    <property type="entry name" value="C1.5:_HAD__Beta-PGM__Phosphata"/>
    <property type="match status" value="1"/>
</dbReference>
<gene>
    <name evidence="1" type="ORF">V9T40_004463</name>
</gene>
<dbReference type="Gene3D" id="3.40.50.1000">
    <property type="entry name" value="HAD superfamily/HAD-like"/>
    <property type="match status" value="1"/>
</dbReference>
<evidence type="ECO:0000313" key="1">
    <source>
        <dbReference type="EMBL" id="KAK7604190.1"/>
    </source>
</evidence>
<dbReference type="SFLD" id="SFLDG01135">
    <property type="entry name" value="C1.5.6:_HAD__Beta-PGM__Phospha"/>
    <property type="match status" value="1"/>
</dbReference>
<protein>
    <recommendedName>
        <fullName evidence="3">Pseudouridine-5'-phosphatase</fullName>
    </recommendedName>
</protein>
<dbReference type="Gene3D" id="1.10.150.240">
    <property type="entry name" value="Putative phosphatase, domain 2"/>
    <property type="match status" value="1"/>
</dbReference>
<dbReference type="InterPro" id="IPR023198">
    <property type="entry name" value="PGP-like_dom2"/>
</dbReference>